<dbReference type="PROSITE" id="PS51475">
    <property type="entry name" value="PROTEASOME_ALPHA_2"/>
    <property type="match status" value="1"/>
</dbReference>
<sequence length="258" mass="28380">MTSIGTGYDLSVSTYSPDGRVFQVEYANKAVDNGGTAIGLRVKDGVVLAVEKLVQSKLLVAGSNRRIQSADLHIGIATAGLLADGRHIISRARDEAQAWRDIYRQPIPGKTIADRLGQYVSAYTLYSSVRPFGSGTIVGAMTNKEPSLYLIEPSGVYWGYRGCAIGKGKSVAKTEIEKLNLDDMTVRQAVKEITRIIYTCHDDAKDKDFELELSWICAESQYKHQFVPNDIKEEAETLAKESLVADADSDNDVDHMEQ</sequence>
<dbReference type="PANTHER" id="PTHR11599">
    <property type="entry name" value="PROTEASOME SUBUNIT ALPHA/BETA"/>
    <property type="match status" value="1"/>
</dbReference>
<comment type="subcellular location">
    <subcellularLocation>
        <location evidence="6">Cytoplasm</location>
    </subcellularLocation>
    <subcellularLocation>
        <location evidence="6">Nucleus</location>
    </subcellularLocation>
</comment>
<evidence type="ECO:0000259" key="7">
    <source>
        <dbReference type="PROSITE" id="PS00388"/>
    </source>
</evidence>
<dbReference type="OrthoDB" id="40134at2759"/>
<comment type="function">
    <text evidence="1">The proteasome is a multicatalytic proteinase complex which is characterized by its ability to cleave peptides with Arg, Phe, Tyr, Leu, and Glu adjacent to the leaving group at neutral or slightly basic pH. The proteasome has an ATP-dependent proteolytic activity.</text>
</comment>
<evidence type="ECO:0000256" key="1">
    <source>
        <dbReference type="ARBA" id="ARBA00002000"/>
    </source>
</evidence>
<name>A0A8H7ER11_9FUNG</name>
<gene>
    <name evidence="8" type="ORF">EC973_006588</name>
</gene>
<accession>A0A8H7ER11</accession>
<feature type="domain" description="Proteasome alpha-type subunits" evidence="7">
    <location>
        <begin position="8"/>
        <end position="30"/>
    </location>
</feature>
<dbReference type="PROSITE" id="PS00388">
    <property type="entry name" value="PROTEASOME_ALPHA_1"/>
    <property type="match status" value="1"/>
</dbReference>
<keyword evidence="2 6" id="KW-0963">Cytoplasm</keyword>
<evidence type="ECO:0000313" key="8">
    <source>
        <dbReference type="EMBL" id="KAF7728194.1"/>
    </source>
</evidence>
<comment type="caution">
    <text evidence="8">The sequence shown here is derived from an EMBL/GenBank/DDBJ whole genome shotgun (WGS) entry which is preliminary data.</text>
</comment>
<keyword evidence="3 5" id="KW-0647">Proteasome</keyword>
<dbReference type="InterPro" id="IPR000426">
    <property type="entry name" value="Proteasome_asu_N"/>
</dbReference>
<dbReference type="InterPro" id="IPR050115">
    <property type="entry name" value="Proteasome_alpha"/>
</dbReference>
<dbReference type="SUPFAM" id="SSF56235">
    <property type="entry name" value="N-terminal nucleophile aminohydrolases (Ntn hydrolases)"/>
    <property type="match status" value="1"/>
</dbReference>
<reference evidence="8" key="1">
    <citation type="submission" date="2020-01" db="EMBL/GenBank/DDBJ databases">
        <title>Genome Sequencing of Three Apophysomyces-Like Fungal Strains Confirms a Novel Fungal Genus in the Mucoromycota with divergent Burkholderia-like Endosymbiotic Bacteria.</title>
        <authorList>
            <person name="Stajich J.E."/>
            <person name="Macias A.M."/>
            <person name="Carter-House D."/>
            <person name="Lovett B."/>
            <person name="Kasson L.R."/>
            <person name="Berry K."/>
            <person name="Grigoriev I."/>
            <person name="Chang Y."/>
            <person name="Spatafora J."/>
            <person name="Kasson M.T."/>
        </authorList>
    </citation>
    <scope>NUCLEOTIDE SEQUENCE</scope>
    <source>
        <strain evidence="8">NRRL A-21654</strain>
    </source>
</reference>
<dbReference type="Proteomes" id="UP000605846">
    <property type="component" value="Unassembled WGS sequence"/>
</dbReference>
<dbReference type="EMBL" id="JABAYA010000042">
    <property type="protein sequence ID" value="KAF7728194.1"/>
    <property type="molecule type" value="Genomic_DNA"/>
</dbReference>
<dbReference type="InterPro" id="IPR023332">
    <property type="entry name" value="Proteasome_alpha-type"/>
</dbReference>
<dbReference type="CDD" id="cd03751">
    <property type="entry name" value="proteasome_alpha_type_3"/>
    <property type="match status" value="1"/>
</dbReference>
<dbReference type="InterPro" id="IPR001353">
    <property type="entry name" value="Proteasome_sua/b"/>
</dbReference>
<dbReference type="GO" id="GO:0019773">
    <property type="term" value="C:proteasome core complex, alpha-subunit complex"/>
    <property type="evidence" value="ECO:0007669"/>
    <property type="project" value="UniProtKB-UniRule"/>
</dbReference>
<dbReference type="Pfam" id="PF00227">
    <property type="entry name" value="Proteasome"/>
    <property type="match status" value="1"/>
</dbReference>
<dbReference type="InterPro" id="IPR029055">
    <property type="entry name" value="Ntn_hydrolases_N"/>
</dbReference>
<evidence type="ECO:0000256" key="2">
    <source>
        <dbReference type="ARBA" id="ARBA00022490"/>
    </source>
</evidence>
<dbReference type="SMART" id="SM00948">
    <property type="entry name" value="Proteasome_A_N"/>
    <property type="match status" value="1"/>
</dbReference>
<dbReference type="FunFam" id="3.60.20.10:FF:000007">
    <property type="entry name" value="Proteasome subunit alpha type"/>
    <property type="match status" value="1"/>
</dbReference>
<dbReference type="GO" id="GO:0006511">
    <property type="term" value="P:ubiquitin-dependent protein catabolic process"/>
    <property type="evidence" value="ECO:0007669"/>
    <property type="project" value="InterPro"/>
</dbReference>
<dbReference type="Gene3D" id="3.60.20.10">
    <property type="entry name" value="Glutamine Phosphoribosylpyrophosphate, subunit 1, domain 1"/>
    <property type="match status" value="1"/>
</dbReference>
<evidence type="ECO:0000256" key="5">
    <source>
        <dbReference type="PROSITE-ProRule" id="PRU00808"/>
    </source>
</evidence>
<evidence type="ECO:0000256" key="6">
    <source>
        <dbReference type="RuleBase" id="RU000551"/>
    </source>
</evidence>
<comment type="similarity">
    <text evidence="5 6">Belongs to the peptidase T1A family.</text>
</comment>
<evidence type="ECO:0000313" key="9">
    <source>
        <dbReference type="Proteomes" id="UP000605846"/>
    </source>
</evidence>
<keyword evidence="9" id="KW-1185">Reference proteome</keyword>
<dbReference type="AlphaFoldDB" id="A0A8H7ER11"/>
<dbReference type="GO" id="GO:0005737">
    <property type="term" value="C:cytoplasm"/>
    <property type="evidence" value="ECO:0007669"/>
    <property type="project" value="UniProtKB-SubCell"/>
</dbReference>
<protein>
    <recommendedName>
        <fullName evidence="6">Proteasome subunit alpha type</fullName>
    </recommendedName>
</protein>
<dbReference type="GO" id="GO:0005634">
    <property type="term" value="C:nucleus"/>
    <property type="evidence" value="ECO:0007669"/>
    <property type="project" value="UniProtKB-SubCell"/>
</dbReference>
<evidence type="ECO:0000256" key="3">
    <source>
        <dbReference type="ARBA" id="ARBA00022942"/>
    </source>
</evidence>
<keyword evidence="4 6" id="KW-0539">Nucleus</keyword>
<organism evidence="8 9">
    <name type="scientific">Apophysomyces ossiformis</name>
    <dbReference type="NCBI Taxonomy" id="679940"/>
    <lineage>
        <taxon>Eukaryota</taxon>
        <taxon>Fungi</taxon>
        <taxon>Fungi incertae sedis</taxon>
        <taxon>Mucoromycota</taxon>
        <taxon>Mucoromycotina</taxon>
        <taxon>Mucoromycetes</taxon>
        <taxon>Mucorales</taxon>
        <taxon>Mucorineae</taxon>
        <taxon>Mucoraceae</taxon>
        <taxon>Apophysomyces</taxon>
    </lineage>
</organism>
<proteinExistence type="inferred from homology"/>
<evidence type="ECO:0000256" key="4">
    <source>
        <dbReference type="ARBA" id="ARBA00023242"/>
    </source>
</evidence>
<dbReference type="Pfam" id="PF10584">
    <property type="entry name" value="Proteasome_A_N"/>
    <property type="match status" value="1"/>
</dbReference>
<comment type="subunit">
    <text evidence="6">The 26S proteasome consists of a 20S proteasome core and two 19S regulatory subunits.</text>
</comment>